<name>A0A9C6SXE5_DROAB</name>
<dbReference type="Proteomes" id="UP000515160">
    <property type="component" value="Chromosome 3"/>
</dbReference>
<sequence length="124" mass="15229">MEIKNILRIYHVFLNQSIGQDQYLTLMVILLENLQMLICLRRYFYRDSSNLYKPLITQLQYNICDLLRKSNARNFLEKYAMEHFRIYTNLNHTCPFSMKFPFLRYHFRNINCLLSLLKLIHRPF</sequence>
<dbReference type="OrthoDB" id="7859583at2759"/>
<proteinExistence type="predicted"/>
<dbReference type="Pfam" id="PF06477">
    <property type="entry name" value="DUF1091"/>
    <property type="match status" value="1"/>
</dbReference>
<protein>
    <submittedName>
        <fullName evidence="2">Uncharacterized protein LOC117568562 isoform X2</fullName>
    </submittedName>
</protein>
<gene>
    <name evidence="2" type="primary">LOC117568562</name>
</gene>
<evidence type="ECO:0000313" key="1">
    <source>
        <dbReference type="Proteomes" id="UP000515160"/>
    </source>
</evidence>
<accession>A0A9C6SXE5</accession>
<organism evidence="1 2">
    <name type="scientific">Drosophila albomicans</name>
    <name type="common">Fruit fly</name>
    <dbReference type="NCBI Taxonomy" id="7291"/>
    <lineage>
        <taxon>Eukaryota</taxon>
        <taxon>Metazoa</taxon>
        <taxon>Ecdysozoa</taxon>
        <taxon>Arthropoda</taxon>
        <taxon>Hexapoda</taxon>
        <taxon>Insecta</taxon>
        <taxon>Pterygota</taxon>
        <taxon>Neoptera</taxon>
        <taxon>Endopterygota</taxon>
        <taxon>Diptera</taxon>
        <taxon>Brachycera</taxon>
        <taxon>Muscomorpha</taxon>
        <taxon>Ephydroidea</taxon>
        <taxon>Drosophilidae</taxon>
        <taxon>Drosophila</taxon>
    </lineage>
</organism>
<evidence type="ECO:0000313" key="2">
    <source>
        <dbReference type="RefSeq" id="XP_051861015.1"/>
    </source>
</evidence>
<dbReference type="RefSeq" id="XP_051861015.1">
    <property type="nucleotide sequence ID" value="XM_052005055.1"/>
</dbReference>
<dbReference type="GeneID" id="117568562"/>
<dbReference type="InterPro" id="IPR010512">
    <property type="entry name" value="DUF1091"/>
</dbReference>
<dbReference type="AlphaFoldDB" id="A0A9C6SXE5"/>
<keyword evidence="1" id="KW-1185">Reference proteome</keyword>
<reference evidence="2" key="1">
    <citation type="submission" date="2025-08" db="UniProtKB">
        <authorList>
            <consortium name="RefSeq"/>
        </authorList>
    </citation>
    <scope>IDENTIFICATION</scope>
    <source>
        <strain evidence="2">15112-1751.03</strain>
        <tissue evidence="2">Whole Adult</tissue>
    </source>
</reference>